<reference evidence="1" key="1">
    <citation type="journal article" date="2022" name="Int. J. Syst. Evol. Microbiol.">
        <title>Granulimonas faecalis gen. nov., sp. nov., and Leptogranulimonas caecicola gen. nov., sp. nov., novel lactate-producing Atopobiaceae bacteria isolated from mouse intestines, and an emended description of the family Atopobiaceae.</title>
        <authorList>
            <person name="Morinaga K."/>
            <person name="Kusada H."/>
            <person name="Sakamoto S."/>
            <person name="Murakami T."/>
            <person name="Toyoda A."/>
            <person name="Mori H."/>
            <person name="Meng X.Y."/>
            <person name="Takashino M."/>
            <person name="Murotomi K."/>
            <person name="Tamaki H."/>
        </authorList>
    </citation>
    <scope>NUCLEOTIDE SEQUENCE</scope>
    <source>
        <strain evidence="1">OPF53</strain>
    </source>
</reference>
<comment type="caution">
    <text evidence="1">The sequence shown here is derived from an EMBL/GenBank/DDBJ whole genome shotgun (WGS) entry which is preliminary data.</text>
</comment>
<keyword evidence="2" id="KW-1185">Reference proteome</keyword>
<dbReference type="Proteomes" id="UP001055025">
    <property type="component" value="Unassembled WGS sequence"/>
</dbReference>
<evidence type="ECO:0000313" key="1">
    <source>
        <dbReference type="EMBL" id="GJM54582.1"/>
    </source>
</evidence>
<accession>A0AAV5AZ83</accession>
<evidence type="ECO:0000313" key="2">
    <source>
        <dbReference type="Proteomes" id="UP001055025"/>
    </source>
</evidence>
<dbReference type="AlphaFoldDB" id="A0AAV5AZ83"/>
<proteinExistence type="predicted"/>
<organism evidence="1 2">
    <name type="scientific">Granulimonas faecalis</name>
    <dbReference type="NCBI Taxonomy" id="2894155"/>
    <lineage>
        <taxon>Bacteria</taxon>
        <taxon>Bacillati</taxon>
        <taxon>Actinomycetota</taxon>
        <taxon>Coriobacteriia</taxon>
        <taxon>Coriobacteriales</taxon>
        <taxon>Kribbibacteriaceae</taxon>
        <taxon>Granulimonas</taxon>
    </lineage>
</organism>
<gene>
    <name evidence="1" type="ORF">ATOP_02370</name>
</gene>
<dbReference type="EMBL" id="BQKC01000001">
    <property type="protein sequence ID" value="GJM54582.1"/>
    <property type="molecule type" value="Genomic_DNA"/>
</dbReference>
<sequence>MTAIWVCGALERARSERMRWQTTMAASAGTVSTEECSTVRSGRTALMRLRKRVAPMTEEPMPASQAKTILASSVLEMTTASAVPSWERRSSAASSAAAGAVARSMGAATANETPAEMATPAMVGSI</sequence>
<name>A0AAV5AZ83_9ACTN</name>
<protein>
    <submittedName>
        <fullName evidence="1">Uncharacterized protein</fullName>
    </submittedName>
</protein>